<gene>
    <name evidence="9" type="primary">cobA</name>
    <name evidence="9" type="ORF">FA014_14490</name>
</gene>
<organism evidence="9 10">
    <name type="scientific">Cellulomonas hominis</name>
    <dbReference type="NCBI Taxonomy" id="156981"/>
    <lineage>
        <taxon>Bacteria</taxon>
        <taxon>Bacillati</taxon>
        <taxon>Actinomycetota</taxon>
        <taxon>Actinomycetes</taxon>
        <taxon>Micrococcales</taxon>
        <taxon>Cellulomonadaceae</taxon>
        <taxon>Cellulomonas</taxon>
    </lineage>
</organism>
<evidence type="ECO:0000256" key="2">
    <source>
        <dbReference type="ARBA" id="ARBA00022603"/>
    </source>
</evidence>
<evidence type="ECO:0000256" key="1">
    <source>
        <dbReference type="ARBA" id="ARBA00012162"/>
    </source>
</evidence>
<feature type="domain" description="Tetrapyrrole methylase" evidence="8">
    <location>
        <begin position="172"/>
        <end position="379"/>
    </location>
</feature>
<dbReference type="Gene3D" id="3.40.50.720">
    <property type="entry name" value="NAD(P)-binding Rossmann-like Domain"/>
    <property type="match status" value="1"/>
</dbReference>
<dbReference type="EC" id="2.1.1.107" evidence="1"/>
<dbReference type="SUPFAM" id="SSF51735">
    <property type="entry name" value="NAD(P)-binding Rossmann-fold domains"/>
    <property type="match status" value="1"/>
</dbReference>
<dbReference type="PIRSF" id="PIRSF036426">
    <property type="entry name" value="Sirohaem_synth"/>
    <property type="match status" value="1"/>
</dbReference>
<keyword evidence="5" id="KW-0627">Porphyrin biosynthesis</keyword>
<dbReference type="InterPro" id="IPR050161">
    <property type="entry name" value="Siro_Cobalamin_biosynth"/>
</dbReference>
<dbReference type="Gene3D" id="3.40.1010.10">
    <property type="entry name" value="Cobalt-precorrin-4 Transmethylase, Domain 1"/>
    <property type="match status" value="1"/>
</dbReference>
<dbReference type="GO" id="GO:0019354">
    <property type="term" value="P:siroheme biosynthetic process"/>
    <property type="evidence" value="ECO:0007669"/>
    <property type="project" value="InterPro"/>
</dbReference>
<protein>
    <recommendedName>
        <fullName evidence="1">uroporphyrinogen-III C-methyltransferase</fullName>
        <ecNumber evidence="1">2.1.1.107</ecNumber>
    </recommendedName>
</protein>
<feature type="active site" description="Proton acceptor" evidence="6">
    <location>
        <position position="202"/>
    </location>
</feature>
<dbReference type="GO" id="GO:0051266">
    <property type="term" value="F:sirohydrochlorin ferrochelatase activity"/>
    <property type="evidence" value="ECO:0007669"/>
    <property type="project" value="InterPro"/>
</dbReference>
<dbReference type="GO" id="GO:0004851">
    <property type="term" value="F:uroporphyrin-III C-methyltransferase activity"/>
    <property type="evidence" value="ECO:0007669"/>
    <property type="project" value="UniProtKB-EC"/>
</dbReference>
<dbReference type="InterPro" id="IPR006366">
    <property type="entry name" value="CobA/CysG_C"/>
</dbReference>
<dbReference type="GO" id="GO:0009236">
    <property type="term" value="P:cobalamin biosynthetic process"/>
    <property type="evidence" value="ECO:0007669"/>
    <property type="project" value="InterPro"/>
</dbReference>
<reference evidence="9 10" key="1">
    <citation type="submission" date="2019-05" db="EMBL/GenBank/DDBJ databases">
        <title>Genome sequence of Cellulomonas hominis strain CS1.</title>
        <authorList>
            <person name="Belmont J."/>
            <person name="Maclea K.S."/>
        </authorList>
    </citation>
    <scope>NUCLEOTIDE SEQUENCE [LARGE SCALE GENOMIC DNA]</scope>
    <source>
        <strain evidence="9 10">CS1</strain>
    </source>
</reference>
<accession>A0A7Z8NQ03</accession>
<dbReference type="NCBIfam" id="TIGR01469">
    <property type="entry name" value="cobA_cysG_Cterm"/>
    <property type="match status" value="1"/>
</dbReference>
<dbReference type="FunFam" id="3.40.1010.10:FF:000001">
    <property type="entry name" value="Siroheme synthase"/>
    <property type="match status" value="1"/>
</dbReference>
<proteinExistence type="predicted"/>
<evidence type="ECO:0000313" key="9">
    <source>
        <dbReference type="EMBL" id="TKR22818.1"/>
    </source>
</evidence>
<evidence type="ECO:0000259" key="8">
    <source>
        <dbReference type="Pfam" id="PF00590"/>
    </source>
</evidence>
<dbReference type="InterPro" id="IPR036291">
    <property type="entry name" value="NAD(P)-bd_dom_sf"/>
</dbReference>
<feature type="compositionally biased region" description="Low complexity" evidence="7">
    <location>
        <begin position="423"/>
        <end position="442"/>
    </location>
</feature>
<dbReference type="GO" id="GO:0043115">
    <property type="term" value="F:precorrin-2 dehydrogenase activity"/>
    <property type="evidence" value="ECO:0007669"/>
    <property type="project" value="InterPro"/>
</dbReference>
<dbReference type="RefSeq" id="WP_154730365.1">
    <property type="nucleotide sequence ID" value="NZ_SZYE01000137.1"/>
</dbReference>
<dbReference type="InterPro" id="IPR014776">
    <property type="entry name" value="4pyrrole_Mease_sub2"/>
</dbReference>
<dbReference type="GO" id="GO:0051287">
    <property type="term" value="F:NAD binding"/>
    <property type="evidence" value="ECO:0007669"/>
    <property type="project" value="InterPro"/>
</dbReference>
<dbReference type="Gene3D" id="3.30.950.10">
    <property type="entry name" value="Methyltransferase, Cobalt-precorrin-4 Transmethylase, Domain 2"/>
    <property type="match status" value="1"/>
</dbReference>
<dbReference type="InterPro" id="IPR000878">
    <property type="entry name" value="4pyrrol_Mease"/>
</dbReference>
<keyword evidence="3 9" id="KW-0808">Transferase</keyword>
<evidence type="ECO:0000313" key="10">
    <source>
        <dbReference type="Proteomes" id="UP000308121"/>
    </source>
</evidence>
<evidence type="ECO:0000256" key="6">
    <source>
        <dbReference type="PIRSR" id="PIRSR036426-1"/>
    </source>
</evidence>
<dbReference type="SUPFAM" id="SSF53790">
    <property type="entry name" value="Tetrapyrrole methylase"/>
    <property type="match status" value="1"/>
</dbReference>
<dbReference type="EMBL" id="SZYE01000137">
    <property type="protein sequence ID" value="TKR22818.1"/>
    <property type="molecule type" value="Genomic_DNA"/>
</dbReference>
<keyword evidence="4" id="KW-0949">S-adenosyl-L-methionine</keyword>
<dbReference type="GO" id="GO:0032259">
    <property type="term" value="P:methylation"/>
    <property type="evidence" value="ECO:0007669"/>
    <property type="project" value="UniProtKB-KW"/>
</dbReference>
<evidence type="ECO:0000256" key="4">
    <source>
        <dbReference type="ARBA" id="ARBA00022691"/>
    </source>
</evidence>
<dbReference type="Pfam" id="PF13241">
    <property type="entry name" value="NAD_binding_7"/>
    <property type="match status" value="1"/>
</dbReference>
<feature type="active site" description="Proton donor" evidence="6">
    <location>
        <position position="224"/>
    </location>
</feature>
<dbReference type="PANTHER" id="PTHR45790:SF3">
    <property type="entry name" value="S-ADENOSYL-L-METHIONINE-DEPENDENT UROPORPHYRINOGEN III METHYLTRANSFERASE, CHLOROPLASTIC"/>
    <property type="match status" value="1"/>
</dbReference>
<dbReference type="OrthoDB" id="9815856at2"/>
<feature type="region of interest" description="Disordered" evidence="7">
    <location>
        <begin position="417"/>
        <end position="442"/>
    </location>
</feature>
<evidence type="ECO:0000256" key="7">
    <source>
        <dbReference type="SAM" id="MobiDB-lite"/>
    </source>
</evidence>
<dbReference type="InterPro" id="IPR012409">
    <property type="entry name" value="Sirohaem_synth"/>
</dbReference>
<evidence type="ECO:0000256" key="5">
    <source>
        <dbReference type="ARBA" id="ARBA00023244"/>
    </source>
</evidence>
<dbReference type="AlphaFoldDB" id="A0A7Z8NQ03"/>
<dbReference type="CDD" id="cd11642">
    <property type="entry name" value="SUMT"/>
    <property type="match status" value="1"/>
</dbReference>
<sequence length="442" mass="44181">MSLLLGLDLADRAVLVAGGGPVAARRARAAVDAGARVRVVAPEVVDDLVALAGDGRVTVDRRPVAEADVADVWLVHACTGYPAVDGALAGWAEARRVFCVVASDAGRGTARTPATVTAAGVHVGVLSAGRPDPARAAAVRDHVATELLGGRADLRPSRPTSGGPDLLLPGEVALVGGGTGDPALMTVRSRTLLAQADVVVTDRLGPTAVLADLRDDVEVIAVGKAPGVHQVAQEEINAVLVAQARAGRRVVRLKGGDPFLFGRGGEEVLACRAAGVPVRVVPGVTSAVAAAEAAGIPVTHRGTADRVHVVNGHGALTDVDLAALTAPGVTAVVLMGMAGLGRLTTQALDAGVDPETPVAVVHAATLPGERVVRGALWEVAARCAEEGVGSPAVVVVGEVAREGFLDPASPGVARAVPARRPRAGSDAEAAPAARAGAGLVTA</sequence>
<dbReference type="InterPro" id="IPR014777">
    <property type="entry name" value="4pyrrole_Mease_sub1"/>
</dbReference>
<dbReference type="NCBIfam" id="NF004790">
    <property type="entry name" value="PRK06136.1"/>
    <property type="match status" value="1"/>
</dbReference>
<dbReference type="Proteomes" id="UP000308121">
    <property type="component" value="Unassembled WGS sequence"/>
</dbReference>
<dbReference type="InterPro" id="IPR035996">
    <property type="entry name" value="4pyrrol_Methylase_sf"/>
</dbReference>
<comment type="caution">
    <text evidence="9">The sequence shown here is derived from an EMBL/GenBank/DDBJ whole genome shotgun (WGS) entry which is preliminary data.</text>
</comment>
<evidence type="ECO:0000256" key="3">
    <source>
        <dbReference type="ARBA" id="ARBA00022679"/>
    </source>
</evidence>
<name>A0A7Z8NQ03_9CELL</name>
<keyword evidence="2 9" id="KW-0489">Methyltransferase</keyword>
<dbReference type="Pfam" id="PF00590">
    <property type="entry name" value="TP_methylase"/>
    <property type="match status" value="1"/>
</dbReference>
<dbReference type="PANTHER" id="PTHR45790">
    <property type="entry name" value="SIROHEME SYNTHASE-RELATED"/>
    <property type="match status" value="1"/>
</dbReference>